<dbReference type="Pfam" id="PF00172">
    <property type="entry name" value="Zn_clus"/>
    <property type="match status" value="1"/>
</dbReference>
<feature type="domain" description="Zn(2)-C6 fungal-type" evidence="6">
    <location>
        <begin position="8"/>
        <end position="38"/>
    </location>
</feature>
<proteinExistence type="predicted"/>
<keyword evidence="4" id="KW-0804">Transcription</keyword>
<dbReference type="SUPFAM" id="SSF57701">
    <property type="entry name" value="Zn2/Cys6 DNA-binding domain"/>
    <property type="match status" value="1"/>
</dbReference>
<dbReference type="GO" id="GO:0006351">
    <property type="term" value="P:DNA-templated transcription"/>
    <property type="evidence" value="ECO:0007669"/>
    <property type="project" value="InterPro"/>
</dbReference>
<evidence type="ECO:0000256" key="1">
    <source>
        <dbReference type="ARBA" id="ARBA00022723"/>
    </source>
</evidence>
<dbReference type="PANTHER" id="PTHR47660">
    <property type="entry name" value="TRANSCRIPTION FACTOR WITH C2H2 AND ZN(2)-CYS(6) DNA BINDING DOMAIN (EUROFUNG)-RELATED-RELATED"/>
    <property type="match status" value="1"/>
</dbReference>
<dbReference type="STRING" id="1149755.A0A2J6R3Q6"/>
<keyword evidence="8" id="KW-1185">Reference proteome</keyword>
<dbReference type="SMART" id="SM00066">
    <property type="entry name" value="GAL4"/>
    <property type="match status" value="1"/>
</dbReference>
<gene>
    <name evidence="7" type="ORF">L207DRAFT_639847</name>
</gene>
<dbReference type="OrthoDB" id="5423818at2759"/>
<evidence type="ECO:0000313" key="7">
    <source>
        <dbReference type="EMBL" id="PMD33154.1"/>
    </source>
</evidence>
<dbReference type="PROSITE" id="PS50048">
    <property type="entry name" value="ZN2_CY6_FUNGAL_2"/>
    <property type="match status" value="1"/>
</dbReference>
<reference evidence="7 8" key="1">
    <citation type="submission" date="2016-04" db="EMBL/GenBank/DDBJ databases">
        <title>A degradative enzymes factory behind the ericoid mycorrhizal symbiosis.</title>
        <authorList>
            <consortium name="DOE Joint Genome Institute"/>
            <person name="Martino E."/>
            <person name="Morin E."/>
            <person name="Grelet G."/>
            <person name="Kuo A."/>
            <person name="Kohler A."/>
            <person name="Daghino S."/>
            <person name="Barry K."/>
            <person name="Choi C."/>
            <person name="Cichocki N."/>
            <person name="Clum A."/>
            <person name="Copeland A."/>
            <person name="Hainaut M."/>
            <person name="Haridas S."/>
            <person name="Labutti K."/>
            <person name="Lindquist E."/>
            <person name="Lipzen A."/>
            <person name="Khouja H.-R."/>
            <person name="Murat C."/>
            <person name="Ohm R."/>
            <person name="Olson A."/>
            <person name="Spatafora J."/>
            <person name="Veneault-Fourrey C."/>
            <person name="Henrissat B."/>
            <person name="Grigoriev I."/>
            <person name="Martin F."/>
            <person name="Perotto S."/>
        </authorList>
    </citation>
    <scope>NUCLEOTIDE SEQUENCE [LARGE SCALE GENOMIC DNA]</scope>
    <source>
        <strain evidence="7 8">F</strain>
    </source>
</reference>
<evidence type="ECO:0000256" key="2">
    <source>
        <dbReference type="ARBA" id="ARBA00022833"/>
    </source>
</evidence>
<dbReference type="GO" id="GO:0003677">
    <property type="term" value="F:DNA binding"/>
    <property type="evidence" value="ECO:0007669"/>
    <property type="project" value="InterPro"/>
</dbReference>
<accession>A0A2J6R3Q6</accession>
<dbReference type="GO" id="GO:0008270">
    <property type="term" value="F:zinc ion binding"/>
    <property type="evidence" value="ECO:0007669"/>
    <property type="project" value="InterPro"/>
</dbReference>
<dbReference type="Gene3D" id="4.10.240.10">
    <property type="entry name" value="Zn(2)-C6 fungal-type DNA-binding domain"/>
    <property type="match status" value="1"/>
</dbReference>
<dbReference type="InterPro" id="IPR001138">
    <property type="entry name" value="Zn2Cys6_DnaBD"/>
</dbReference>
<organism evidence="7 8">
    <name type="scientific">Hyaloscypha variabilis (strain UAMH 11265 / GT02V1 / F)</name>
    <name type="common">Meliniomyces variabilis</name>
    <dbReference type="NCBI Taxonomy" id="1149755"/>
    <lineage>
        <taxon>Eukaryota</taxon>
        <taxon>Fungi</taxon>
        <taxon>Dikarya</taxon>
        <taxon>Ascomycota</taxon>
        <taxon>Pezizomycotina</taxon>
        <taxon>Leotiomycetes</taxon>
        <taxon>Helotiales</taxon>
        <taxon>Hyaloscyphaceae</taxon>
        <taxon>Hyaloscypha</taxon>
        <taxon>Hyaloscypha variabilis</taxon>
    </lineage>
</organism>
<evidence type="ECO:0000256" key="5">
    <source>
        <dbReference type="ARBA" id="ARBA00023242"/>
    </source>
</evidence>
<evidence type="ECO:0000259" key="6">
    <source>
        <dbReference type="PROSITE" id="PS50048"/>
    </source>
</evidence>
<keyword evidence="5" id="KW-0539">Nucleus</keyword>
<dbReference type="PROSITE" id="PS00463">
    <property type="entry name" value="ZN2_CY6_FUNGAL_1"/>
    <property type="match status" value="1"/>
</dbReference>
<dbReference type="GO" id="GO:0000981">
    <property type="term" value="F:DNA-binding transcription factor activity, RNA polymerase II-specific"/>
    <property type="evidence" value="ECO:0007669"/>
    <property type="project" value="InterPro"/>
</dbReference>
<dbReference type="InterPro" id="IPR036864">
    <property type="entry name" value="Zn2-C6_fun-type_DNA-bd_sf"/>
</dbReference>
<sequence>MDFSRRKSCAQCRLAKTRCNLDSPTCSRCRKKRLQCKYEHRIEPSTSPLARNNAFHSWLASTNTADGSAPIDIGENELQCEFRDSEYLDFPVLSDAGFDHTSAQLPIEWGTRQGISEASLADGTEGPLRSLPGQITDEESMFWIGYQPSPLANDNTSTSAQRISVSARKADVSSISSAMKNTSRLVIASWQALRETTDDMPTLLNRKKPTTMSSLMIGNFMWAKLESYAIQFGSGSLPPFIHRNFCADNTEGGSLHFNKLPEPLANCFNIVPLYMRKTPTTEALAFKTLILEIQRLYDEFPTFNELGLLSALQALTIYIIIIAADSARCQKISVFIGVAMQDICIKVNENSRISVCSPFPSWKEWIINESRTRTMILLHLMNLILDMSMGTFTSLNCSQLDQLPLPCSKTMWDAESKSAWEDEYKRYLSNMKGGRIFQCGDLRQLCRMEVSSLEHDTVAGLSAWSKGVDDFGAMLLLALQQDLN</sequence>
<dbReference type="AlphaFoldDB" id="A0A2J6R3Q6"/>
<evidence type="ECO:0000256" key="4">
    <source>
        <dbReference type="ARBA" id="ARBA00023163"/>
    </source>
</evidence>
<keyword evidence="3" id="KW-0805">Transcription regulation</keyword>
<keyword evidence="1" id="KW-0479">Metal-binding</keyword>
<name>A0A2J6R3Q6_HYAVF</name>
<dbReference type="EMBL" id="KZ613957">
    <property type="protein sequence ID" value="PMD33154.1"/>
    <property type="molecule type" value="Genomic_DNA"/>
</dbReference>
<dbReference type="CDD" id="cd00067">
    <property type="entry name" value="GAL4"/>
    <property type="match status" value="1"/>
</dbReference>
<protein>
    <recommendedName>
        <fullName evidence="6">Zn(2)-C6 fungal-type domain-containing protein</fullName>
    </recommendedName>
</protein>
<evidence type="ECO:0000313" key="8">
    <source>
        <dbReference type="Proteomes" id="UP000235786"/>
    </source>
</evidence>
<dbReference type="Proteomes" id="UP000235786">
    <property type="component" value="Unassembled WGS sequence"/>
</dbReference>
<dbReference type="PANTHER" id="PTHR47660:SF3">
    <property type="entry name" value="FINGER DOMAIN PROTEIN, PUTATIVE (AFU_ORTHOLOGUE AFUA_4G03310)-RELATED"/>
    <property type="match status" value="1"/>
</dbReference>
<keyword evidence="2" id="KW-0862">Zinc</keyword>
<evidence type="ECO:0000256" key="3">
    <source>
        <dbReference type="ARBA" id="ARBA00023015"/>
    </source>
</evidence>